<evidence type="ECO:0000256" key="2">
    <source>
        <dbReference type="ARBA" id="ARBA00022741"/>
    </source>
</evidence>
<dbReference type="GO" id="GO:0005737">
    <property type="term" value="C:cytoplasm"/>
    <property type="evidence" value="ECO:0007669"/>
    <property type="project" value="TreeGrafter"/>
</dbReference>
<dbReference type="PROSITE" id="PS51456">
    <property type="entry name" value="MYOSIN_MOTOR"/>
    <property type="match status" value="1"/>
</dbReference>
<feature type="region of interest" description="Disordered" evidence="10">
    <location>
        <begin position="1728"/>
        <end position="1748"/>
    </location>
</feature>
<evidence type="ECO:0000256" key="8">
    <source>
        <dbReference type="PROSITE-ProRule" id="PRU00782"/>
    </source>
</evidence>
<protein>
    <submittedName>
        <fullName evidence="12">Myosin head (Motor domain) family protein</fullName>
    </submittedName>
</protein>
<comment type="caution">
    <text evidence="12">The sequence shown here is derived from an EMBL/GenBank/DDBJ whole genome shotgun (WGS) entry which is preliminary data.</text>
</comment>
<dbReference type="InterPro" id="IPR027417">
    <property type="entry name" value="P-loop_NTPase"/>
</dbReference>
<evidence type="ECO:0000256" key="1">
    <source>
        <dbReference type="ARBA" id="ARBA00008314"/>
    </source>
</evidence>
<feature type="coiled-coil region" evidence="9">
    <location>
        <begin position="827"/>
        <end position="1127"/>
    </location>
</feature>
<feature type="region of interest" description="Disordered" evidence="10">
    <location>
        <begin position="1321"/>
        <end position="1340"/>
    </location>
</feature>
<evidence type="ECO:0000256" key="9">
    <source>
        <dbReference type="SAM" id="Coils"/>
    </source>
</evidence>
<feature type="compositionally biased region" description="Polar residues" evidence="10">
    <location>
        <begin position="1369"/>
        <end position="1378"/>
    </location>
</feature>
<dbReference type="GO" id="GO:0000146">
    <property type="term" value="F:microfilament motor activity"/>
    <property type="evidence" value="ECO:0007669"/>
    <property type="project" value="TreeGrafter"/>
</dbReference>
<dbReference type="Gene3D" id="1.10.287.1490">
    <property type="match status" value="1"/>
</dbReference>
<dbReference type="GO" id="GO:0007015">
    <property type="term" value="P:actin filament organization"/>
    <property type="evidence" value="ECO:0007669"/>
    <property type="project" value="TreeGrafter"/>
</dbReference>
<feature type="compositionally biased region" description="Low complexity" evidence="10">
    <location>
        <begin position="1356"/>
        <end position="1368"/>
    </location>
</feature>
<evidence type="ECO:0000256" key="3">
    <source>
        <dbReference type="ARBA" id="ARBA00022840"/>
    </source>
</evidence>
<feature type="compositionally biased region" description="Polar residues" evidence="10">
    <location>
        <begin position="612"/>
        <end position="623"/>
    </location>
</feature>
<feature type="region of interest" description="Actin-binding" evidence="8">
    <location>
        <begin position="635"/>
        <end position="657"/>
    </location>
</feature>
<keyword evidence="6 8" id="KW-0505">Motor protein</keyword>
<evidence type="ECO:0000313" key="13">
    <source>
        <dbReference type="Proteomes" id="UP000590412"/>
    </source>
</evidence>
<reference evidence="12" key="1">
    <citation type="submission" date="2020-03" db="EMBL/GenBank/DDBJ databases">
        <title>FDA dAtabase for Regulatory Grade micrObial Sequences (FDA-ARGOS): Supporting development and validation of Infectious Disease Dx tests.</title>
        <authorList>
            <person name="Campos J."/>
            <person name="Goldberg B."/>
            <person name="Tallon L."/>
            <person name="Sadzewicz L."/>
            <person name="Vavikolanu K."/>
            <person name="Mehta A."/>
            <person name="Aluvathingal J."/>
            <person name="Nadendla S."/>
            <person name="Nandy P."/>
            <person name="Geyer C."/>
            <person name="Yan Y."/>
            <person name="Sichtig H."/>
        </authorList>
    </citation>
    <scope>NUCLEOTIDE SEQUENCE [LARGE SCALE GENOMIC DNA]</scope>
    <source>
        <strain evidence="12">FDAARGOS_652</strain>
    </source>
</reference>
<evidence type="ECO:0000313" key="12">
    <source>
        <dbReference type="EMBL" id="KAF6044311.1"/>
    </source>
</evidence>
<evidence type="ECO:0000259" key="11">
    <source>
        <dbReference type="PROSITE" id="PS51456"/>
    </source>
</evidence>
<dbReference type="Gene3D" id="1.10.10.820">
    <property type="match status" value="1"/>
</dbReference>
<evidence type="ECO:0000256" key="10">
    <source>
        <dbReference type="SAM" id="MobiDB-lite"/>
    </source>
</evidence>
<evidence type="ECO:0000256" key="7">
    <source>
        <dbReference type="ARBA" id="ARBA00023203"/>
    </source>
</evidence>
<dbReference type="FunFam" id="3.40.850.10:FF:000101">
    <property type="entry name" value="Slow myosin heavy chain 2"/>
    <property type="match status" value="1"/>
</dbReference>
<evidence type="ECO:0000256" key="5">
    <source>
        <dbReference type="ARBA" id="ARBA00023123"/>
    </source>
</evidence>
<name>A0A8X7T8I4_CANPA</name>
<sequence>MSKSDGDATLKNWVWVPSEKDLFTKAYITDYLENGKCKVSVVSLDNVNHVESTMEIEQSKLENCNPAKFNKCEDMAELTHLNEPSVVYNLYLRYMDDLIYTYSGLFLVAINPYKSLPIYDEPMVRKFRNQPTNKESPHIFAIAEATYRNLLSNKRDQSILVTGESGAGKTENTKKIIQYLSCITTLTPKNGIASHTDNIDDKILQANPILESFGNAKTIKNNNSSRFGKFIQIYFDSAGDLAGANIDYYLLEKSRVVHQADQERNYHIFYHFIKGYENLSGLGLNKDVSTYKYLNGGVTNIPKVDDFKEFNLLVEAFKIVGFSSQEMQFIFQVLAIILHLGNLKFTSWKTEQASFTKDSPIEKIAELLAVDASKLKESFLKPKVKAGREFVTKSKKAGEVKFTIDALAKYLYERLFQFIIKKINSNLNNDEVNSGNLCIGVLDIAGFEIFEVNSFEQLCINYTNEKLQQFFNHHSFILEQSEYLRENIQWEFIDFGKDLQPTIDLIETRNPMGVMKLLDEECMMPKSSDKMFMEKLSSNFAGKNKKFAENKLKNGFIIQHYAGEVEYNVDNWLQKNKDPVSDNILQLLSTESKNASLRELINDETTQQQQQMSPSKTQNGSKMMQTVSQKHKGQLKDLMDRLETTEPHFVRCILPNLDKRAKKFDKNLVLNQLRCNGVLEGIRITRAGYPNKLTFDEFIQRYSIISDDVQLTKNTKTNCELILKSSRLDPDVYKIGLTKIFFKNGILANLETMRDMALKTIFTDLQKRIRGNLTRANMRQQIKELQSSQLIAKTMTQVHEARSNNPWMALFYQIKPLLEDSVKVMDMTEVQNNLKDVTVKLKDSERLNKGLENDNIKMRDSLKTLEDEIIANNDIIKEKDIQLQKLQSERKASKKRIEELEVTIRELKETNRVLSDDSKKLSNRLKELHDDYEVRSKELASRQSEHNSAQGELTRLRVQLEKIELERSQHASMVDELESKHEKQFSEWETKNKELQSEVEKLRQEASAHELQVRELTEKASVHEKLKAVGDTYKQEIAALKSTVSNLETKCATQKKDIEELKAHLSKDELKKSKYEEKIEEAKEKVSALKSRVEKKSNEIEQYQKEVNSLKTQLSKAQRDLESSKSVELKLSQIKVNEERNLKEIELMQSNLSKSTSDHKQLSDEYAKLKLELQQTQKARDEYSSMITDLNAKLQRLEQDYKSIESEKENQPPSRQMMEEFTHIKLKLNEQNAALRKEKFENKKLTEELGLIKERIMNGSLMSSDLTPKRRSLAIGERVNGSVDALNKEINDLKLRLQQEQSNYQRAENYAIELQKKLNKVQSSRGLNSSTDYEKKFKESQGRVARLEKQIEGFISNEPTSNESSPSNGRTVSRSESMGGQLAFRGVNPEFVQIYQDINKTLKSTREELGTSKSEILRLKALLRESEEELYQVKQEKFKSSMKDFEEEIAHLKVKYDNVSIRNQDLIQGLELYKKRSDEYFKKLELAESAVTISKRQEESAKKEVDDLRSQLRLSKEEARTSQIMLRDCNLKIDKLEQTIHSNTLVMEENKKQIKQLEDKLSYHVKNYENRETTEKLREDLRNLHKDLNFKTQTETTLVKENKQIQLDLEEAILIRKNTEKEMEEMSLREEKLEAKIVSLTDSSRQLENDKILNERKIVSFSKQISGLKELVSEITQEKERLIEEKEQLQDELFKVNLNLENQTVALDQSKSEVAFLKTHLENQRQDAEAVRSELNQSRMSSTSDYRDQQKIRNELLVANEENYSLKKANDELSAKVHKLEEKLYSNDQIKFLESRADSLQSALDTSLQEKHESDKTIKTLERKIKQLETRVEHESQLSKRYNDENFDYQNKINHYKVAVDSLDQENIEKDLQLKTYEEQNNQLKESMLMLQKENLELKERLHLP</sequence>
<feature type="region of interest" description="Disordered" evidence="10">
    <location>
        <begin position="604"/>
        <end position="623"/>
    </location>
</feature>
<keyword evidence="7 8" id="KW-0009">Actin-binding</keyword>
<dbReference type="Gene3D" id="1.20.5.4820">
    <property type="match status" value="1"/>
</dbReference>
<dbReference type="InterPro" id="IPR036961">
    <property type="entry name" value="Kinesin_motor_dom_sf"/>
</dbReference>
<feature type="coiled-coil region" evidence="9">
    <location>
        <begin position="1416"/>
        <end position="1462"/>
    </location>
</feature>
<keyword evidence="5 8" id="KW-0518">Myosin</keyword>
<dbReference type="GO" id="GO:0051015">
    <property type="term" value="F:actin filament binding"/>
    <property type="evidence" value="ECO:0007669"/>
    <property type="project" value="TreeGrafter"/>
</dbReference>
<dbReference type="Gene3D" id="3.40.850.10">
    <property type="entry name" value="Kinesin motor domain"/>
    <property type="match status" value="1"/>
</dbReference>
<dbReference type="Gene3D" id="1.20.58.530">
    <property type="match status" value="1"/>
</dbReference>
<feature type="binding site" evidence="8">
    <location>
        <begin position="163"/>
        <end position="170"/>
    </location>
    <ligand>
        <name>ATP</name>
        <dbReference type="ChEBI" id="CHEBI:30616"/>
    </ligand>
</feature>
<dbReference type="SMART" id="SM00242">
    <property type="entry name" value="MYSc"/>
    <property type="match status" value="1"/>
</dbReference>
<dbReference type="GO" id="GO:0016459">
    <property type="term" value="C:myosin complex"/>
    <property type="evidence" value="ECO:0007669"/>
    <property type="project" value="UniProtKB-KW"/>
</dbReference>
<dbReference type="Gene3D" id="1.20.120.720">
    <property type="entry name" value="Myosin VI head, motor domain, U50 subdomain"/>
    <property type="match status" value="1"/>
</dbReference>
<organism evidence="12 13">
    <name type="scientific">Candida parapsilosis</name>
    <name type="common">Yeast</name>
    <dbReference type="NCBI Taxonomy" id="5480"/>
    <lineage>
        <taxon>Eukaryota</taxon>
        <taxon>Fungi</taxon>
        <taxon>Dikarya</taxon>
        <taxon>Ascomycota</taxon>
        <taxon>Saccharomycotina</taxon>
        <taxon>Pichiomycetes</taxon>
        <taxon>Debaryomycetaceae</taxon>
        <taxon>Candida/Lodderomyces clade</taxon>
        <taxon>Candida</taxon>
    </lineage>
</organism>
<keyword evidence="2 8" id="KW-0547">Nucleotide-binding</keyword>
<dbReference type="PANTHER" id="PTHR13140:SF857">
    <property type="entry name" value="MYOSIN-11"/>
    <property type="match status" value="1"/>
</dbReference>
<dbReference type="InterPro" id="IPR001609">
    <property type="entry name" value="Myosin_head_motor_dom-like"/>
</dbReference>
<dbReference type="GO" id="GO:0005524">
    <property type="term" value="F:ATP binding"/>
    <property type="evidence" value="ECO:0007669"/>
    <property type="project" value="UniProtKB-UniRule"/>
</dbReference>
<dbReference type="PANTHER" id="PTHR13140">
    <property type="entry name" value="MYOSIN"/>
    <property type="match status" value="1"/>
</dbReference>
<evidence type="ECO:0000256" key="4">
    <source>
        <dbReference type="ARBA" id="ARBA00023054"/>
    </source>
</evidence>
<dbReference type="SUPFAM" id="SSF52540">
    <property type="entry name" value="P-loop containing nucleoside triphosphate hydrolases"/>
    <property type="match status" value="1"/>
</dbReference>
<dbReference type="PROSITE" id="PS50096">
    <property type="entry name" value="IQ"/>
    <property type="match status" value="1"/>
</dbReference>
<feature type="compositionally biased region" description="Polar residues" evidence="10">
    <location>
        <begin position="1734"/>
        <end position="1744"/>
    </location>
</feature>
<dbReference type="EMBL" id="JABWAB010000011">
    <property type="protein sequence ID" value="KAF6044311.1"/>
    <property type="molecule type" value="Genomic_DNA"/>
</dbReference>
<dbReference type="Proteomes" id="UP000590412">
    <property type="component" value="Unassembled WGS sequence"/>
</dbReference>
<comment type="similarity">
    <text evidence="1 8">Belongs to the TRAFAC class myosin-kinesin ATPase superfamily. Myosin family.</text>
</comment>
<accession>A0A8X7T8I4</accession>
<feature type="coiled-coil region" evidence="9">
    <location>
        <begin position="1152"/>
        <end position="1248"/>
    </location>
</feature>
<keyword evidence="3 8" id="KW-0067">ATP-binding</keyword>
<dbReference type="OrthoDB" id="6108017at2759"/>
<feature type="region of interest" description="Disordered" evidence="10">
    <location>
        <begin position="1352"/>
        <end position="1378"/>
    </location>
</feature>
<dbReference type="Pfam" id="PF00063">
    <property type="entry name" value="Myosin_head"/>
    <property type="match status" value="1"/>
</dbReference>
<feature type="compositionally biased region" description="Polar residues" evidence="10">
    <location>
        <begin position="1321"/>
        <end position="1331"/>
    </location>
</feature>
<feature type="domain" description="Myosin motor" evidence="11">
    <location>
        <begin position="70"/>
        <end position="755"/>
    </location>
</feature>
<dbReference type="CDD" id="cd01377">
    <property type="entry name" value="MYSc_class_II"/>
    <property type="match status" value="1"/>
</dbReference>
<keyword evidence="4 9" id="KW-0175">Coiled coil</keyword>
<dbReference type="PRINTS" id="PR00193">
    <property type="entry name" value="MYOSINHEAVY"/>
</dbReference>
<dbReference type="GO" id="GO:0016020">
    <property type="term" value="C:membrane"/>
    <property type="evidence" value="ECO:0007669"/>
    <property type="project" value="TreeGrafter"/>
</dbReference>
<evidence type="ECO:0000256" key="6">
    <source>
        <dbReference type="ARBA" id="ARBA00023175"/>
    </source>
</evidence>
<gene>
    <name evidence="12" type="ORF">FOB60_005404</name>
</gene>
<proteinExistence type="inferred from homology"/>